<dbReference type="Gene3D" id="3.90.1150.10">
    <property type="entry name" value="Aspartate Aminotransferase, domain 1"/>
    <property type="match status" value="1"/>
</dbReference>
<name>A0ABX0UUT5_9HYPH</name>
<evidence type="ECO:0000256" key="5">
    <source>
        <dbReference type="ARBA" id="ARBA00022898"/>
    </source>
</evidence>
<accession>A0ABX0UUT5</accession>
<dbReference type="RefSeq" id="WP_166948448.1">
    <property type="nucleotide sequence ID" value="NZ_JAASQI010000001.1"/>
</dbReference>
<protein>
    <submittedName>
        <fullName evidence="7">4-aminobutyrate aminotransferase</fullName>
    </submittedName>
</protein>
<dbReference type="InterPro" id="IPR015424">
    <property type="entry name" value="PyrdxlP-dep_Trfase"/>
</dbReference>
<dbReference type="SUPFAM" id="SSF53383">
    <property type="entry name" value="PLP-dependent transferases"/>
    <property type="match status" value="1"/>
</dbReference>
<dbReference type="InterPro" id="IPR015422">
    <property type="entry name" value="PyrdxlP-dep_Trfase_small"/>
</dbReference>
<evidence type="ECO:0000256" key="1">
    <source>
        <dbReference type="ARBA" id="ARBA00001933"/>
    </source>
</evidence>
<dbReference type="Gene3D" id="3.40.640.10">
    <property type="entry name" value="Type I PLP-dependent aspartate aminotransferase-like (Major domain)"/>
    <property type="match status" value="1"/>
</dbReference>
<dbReference type="PROSITE" id="PS00600">
    <property type="entry name" value="AA_TRANSFER_CLASS_3"/>
    <property type="match status" value="1"/>
</dbReference>
<dbReference type="PIRSF" id="PIRSF000521">
    <property type="entry name" value="Transaminase_4ab_Lys_Orn"/>
    <property type="match status" value="1"/>
</dbReference>
<dbReference type="InterPro" id="IPR004632">
    <property type="entry name" value="4NH2But_aminotransferase_bac"/>
</dbReference>
<sequence length="434" mass="46160">MTTNSELTQRRIDAIPTGLSRHLDVFISRAENAELWDVEGNRYIDFASGIAVTNTGHRHPRVLAAVRAQLDSFTHTSFQTTPYASYVEVCERLNALVPGDFAKKTYLVSTGAEAVENAVKIARAATGRPAFVAFAGAFHGRTLMATTLTGKTTPYKYGFGPLVPDVFHVPFPSAYHGVSVEQSLAALDFLFRTSVHPERVAGIIVEPVQGEGGFNPAPPEFLQALRKVCDTHGILLIADEIQTGFGRTGRMFAIEHAGIAADLVTLAKGLGGGFPIAGVTGRADVMEKVPPGGVGGTFAGSPLSCAAALAVLDVIEEEGLVARAADIGSRIRTVLDGWQGSNAFAACIGDIRNLGSMAALELVHDRDGERPWPELTRLLTRKAAANGLVLLTCGVHGNVIRLLPPLTIPDAILDEGIAIMERSLHEALQELSVQ</sequence>
<dbReference type="EMBL" id="JAASQI010000001">
    <property type="protein sequence ID" value="NIJ56732.1"/>
    <property type="molecule type" value="Genomic_DNA"/>
</dbReference>
<dbReference type="Proteomes" id="UP001429580">
    <property type="component" value="Unassembled WGS sequence"/>
</dbReference>
<evidence type="ECO:0000256" key="3">
    <source>
        <dbReference type="ARBA" id="ARBA00022576"/>
    </source>
</evidence>
<dbReference type="PANTHER" id="PTHR11986:SF58">
    <property type="entry name" value="LEUCINE_METHIONINE RACEMASE"/>
    <property type="match status" value="1"/>
</dbReference>
<dbReference type="GO" id="GO:0008483">
    <property type="term" value="F:transaminase activity"/>
    <property type="evidence" value="ECO:0007669"/>
    <property type="project" value="UniProtKB-KW"/>
</dbReference>
<evidence type="ECO:0000256" key="4">
    <source>
        <dbReference type="ARBA" id="ARBA00022679"/>
    </source>
</evidence>
<dbReference type="NCBIfam" id="TIGR00700">
    <property type="entry name" value="GABAtrnsam"/>
    <property type="match status" value="1"/>
</dbReference>
<reference evidence="7 8" key="1">
    <citation type="submission" date="2020-03" db="EMBL/GenBank/DDBJ databases">
        <title>Genomic Encyclopedia of Type Strains, Phase IV (KMG-IV): sequencing the most valuable type-strain genomes for metagenomic binning, comparative biology and taxonomic classification.</title>
        <authorList>
            <person name="Goeker M."/>
        </authorList>
    </citation>
    <scope>NUCLEOTIDE SEQUENCE [LARGE SCALE GENOMIC DNA]</scope>
    <source>
        <strain evidence="7 8">DSM 103870</strain>
    </source>
</reference>
<comment type="cofactor">
    <cofactor evidence="1">
        <name>pyridoxal 5'-phosphate</name>
        <dbReference type="ChEBI" id="CHEBI:597326"/>
    </cofactor>
</comment>
<dbReference type="InterPro" id="IPR049704">
    <property type="entry name" value="Aminotrans_3_PPA_site"/>
</dbReference>
<dbReference type="PANTHER" id="PTHR11986">
    <property type="entry name" value="AMINOTRANSFERASE CLASS III"/>
    <property type="match status" value="1"/>
</dbReference>
<dbReference type="InterPro" id="IPR005814">
    <property type="entry name" value="Aminotrans_3"/>
</dbReference>
<dbReference type="InterPro" id="IPR050103">
    <property type="entry name" value="Class-III_PLP-dep_AT"/>
</dbReference>
<dbReference type="CDD" id="cd00610">
    <property type="entry name" value="OAT_like"/>
    <property type="match status" value="1"/>
</dbReference>
<evidence type="ECO:0000256" key="6">
    <source>
        <dbReference type="RuleBase" id="RU003560"/>
    </source>
</evidence>
<dbReference type="InterPro" id="IPR015421">
    <property type="entry name" value="PyrdxlP-dep_Trfase_major"/>
</dbReference>
<keyword evidence="8" id="KW-1185">Reference proteome</keyword>
<comment type="similarity">
    <text evidence="2 6">Belongs to the class-III pyridoxal-phosphate-dependent aminotransferase family.</text>
</comment>
<proteinExistence type="inferred from homology"/>
<keyword evidence="4" id="KW-0808">Transferase</keyword>
<gene>
    <name evidence="7" type="ORF">FHS82_000545</name>
</gene>
<organism evidence="7 8">
    <name type="scientific">Pseudochelatococcus lubricantis</name>
    <dbReference type="NCBI Taxonomy" id="1538102"/>
    <lineage>
        <taxon>Bacteria</taxon>
        <taxon>Pseudomonadati</taxon>
        <taxon>Pseudomonadota</taxon>
        <taxon>Alphaproteobacteria</taxon>
        <taxon>Hyphomicrobiales</taxon>
        <taxon>Chelatococcaceae</taxon>
        <taxon>Pseudochelatococcus</taxon>
    </lineage>
</organism>
<comment type="caution">
    <text evidence="7">The sequence shown here is derived from an EMBL/GenBank/DDBJ whole genome shotgun (WGS) entry which is preliminary data.</text>
</comment>
<dbReference type="Pfam" id="PF00202">
    <property type="entry name" value="Aminotran_3"/>
    <property type="match status" value="1"/>
</dbReference>
<keyword evidence="3 7" id="KW-0032">Aminotransferase</keyword>
<evidence type="ECO:0000313" key="8">
    <source>
        <dbReference type="Proteomes" id="UP001429580"/>
    </source>
</evidence>
<evidence type="ECO:0000256" key="2">
    <source>
        <dbReference type="ARBA" id="ARBA00008954"/>
    </source>
</evidence>
<keyword evidence="5 6" id="KW-0663">Pyridoxal phosphate</keyword>
<evidence type="ECO:0000313" key="7">
    <source>
        <dbReference type="EMBL" id="NIJ56732.1"/>
    </source>
</evidence>